<sequence>MLNLAIKLSDRSSPISSSLRNFLFFSSSPPIRFPFITLLLSLFSSTIAIVAPSNDKPFGISQIKAYIPITLDMTKLNYQAWRELFETHCSSFSVLGHIDGTSISTPATEKEWKELDGLVMIGFVCGCEKI</sequence>
<evidence type="ECO:0000256" key="1">
    <source>
        <dbReference type="SAM" id="Phobius"/>
    </source>
</evidence>
<organism evidence="2 3">
    <name type="scientific">Microthlaspi erraticum</name>
    <dbReference type="NCBI Taxonomy" id="1685480"/>
    <lineage>
        <taxon>Eukaryota</taxon>
        <taxon>Viridiplantae</taxon>
        <taxon>Streptophyta</taxon>
        <taxon>Embryophyta</taxon>
        <taxon>Tracheophyta</taxon>
        <taxon>Spermatophyta</taxon>
        <taxon>Magnoliopsida</taxon>
        <taxon>eudicotyledons</taxon>
        <taxon>Gunneridae</taxon>
        <taxon>Pentapetalae</taxon>
        <taxon>rosids</taxon>
        <taxon>malvids</taxon>
        <taxon>Brassicales</taxon>
        <taxon>Brassicaceae</taxon>
        <taxon>Coluteocarpeae</taxon>
        <taxon>Microthlaspi</taxon>
    </lineage>
</organism>
<dbReference type="OrthoDB" id="1675099at2759"/>
<evidence type="ECO:0000313" key="2">
    <source>
        <dbReference type="EMBL" id="CAA7036918.1"/>
    </source>
</evidence>
<keyword evidence="1" id="KW-0812">Transmembrane</keyword>
<reference evidence="2" key="1">
    <citation type="submission" date="2020-01" db="EMBL/GenBank/DDBJ databases">
        <authorList>
            <person name="Mishra B."/>
        </authorList>
    </citation>
    <scope>NUCLEOTIDE SEQUENCE [LARGE SCALE GENOMIC DNA]</scope>
</reference>
<dbReference type="PANTHER" id="PTHR47481">
    <property type="match status" value="1"/>
</dbReference>
<proteinExistence type="predicted"/>
<protein>
    <submittedName>
        <fullName evidence="2">Uncharacterized protein</fullName>
    </submittedName>
</protein>
<evidence type="ECO:0000313" key="3">
    <source>
        <dbReference type="Proteomes" id="UP000467841"/>
    </source>
</evidence>
<feature type="transmembrane region" description="Helical" evidence="1">
    <location>
        <begin position="31"/>
        <end position="51"/>
    </location>
</feature>
<keyword evidence="3" id="KW-1185">Reference proteome</keyword>
<dbReference type="AlphaFoldDB" id="A0A6D2JAD3"/>
<dbReference type="PANTHER" id="PTHR47481:SF10">
    <property type="entry name" value="COPIA-LIKE POLYPROTEIN_RETROTRANSPOSON"/>
    <property type="match status" value="1"/>
</dbReference>
<keyword evidence="1" id="KW-1133">Transmembrane helix</keyword>
<dbReference type="EMBL" id="CACVBM020001166">
    <property type="protein sequence ID" value="CAA7036918.1"/>
    <property type="molecule type" value="Genomic_DNA"/>
</dbReference>
<keyword evidence="1" id="KW-0472">Membrane</keyword>
<name>A0A6D2JAD3_9BRAS</name>
<accession>A0A6D2JAD3</accession>
<comment type="caution">
    <text evidence="2">The sequence shown here is derived from an EMBL/GenBank/DDBJ whole genome shotgun (WGS) entry which is preliminary data.</text>
</comment>
<dbReference type="Proteomes" id="UP000467841">
    <property type="component" value="Unassembled WGS sequence"/>
</dbReference>
<gene>
    <name evidence="2" type="ORF">MERR_LOCUS24153</name>
</gene>